<sequence length="112" mass="13045">MLGSYGEYMDYMLLPKNLDLDALKWADFKKSVSLVHPDLSKHDKLFDDYNEFKRSYAALALTDKFQALSISQKWCQILKNENFEVLPIFVEKIMCLPGSNAFVERIFSLLKI</sequence>
<reference evidence="2" key="1">
    <citation type="submission" date="2022-11" db="UniProtKB">
        <authorList>
            <consortium name="WormBaseParasite"/>
        </authorList>
    </citation>
    <scope>IDENTIFICATION</scope>
</reference>
<dbReference type="AlphaFoldDB" id="A0A914DMU0"/>
<name>A0A914DMU0_9BILA</name>
<proteinExistence type="predicted"/>
<accession>A0A914DMU0</accession>
<keyword evidence="1" id="KW-1185">Reference proteome</keyword>
<dbReference type="WBParaSite" id="ACRNAN_scaffold3278.g18241.t1">
    <property type="protein sequence ID" value="ACRNAN_scaffold3278.g18241.t1"/>
    <property type="gene ID" value="ACRNAN_scaffold3278.g18241"/>
</dbReference>
<organism evidence="1 2">
    <name type="scientific">Acrobeloides nanus</name>
    <dbReference type="NCBI Taxonomy" id="290746"/>
    <lineage>
        <taxon>Eukaryota</taxon>
        <taxon>Metazoa</taxon>
        <taxon>Ecdysozoa</taxon>
        <taxon>Nematoda</taxon>
        <taxon>Chromadorea</taxon>
        <taxon>Rhabditida</taxon>
        <taxon>Tylenchina</taxon>
        <taxon>Cephalobomorpha</taxon>
        <taxon>Cephaloboidea</taxon>
        <taxon>Cephalobidae</taxon>
        <taxon>Acrobeloides</taxon>
    </lineage>
</organism>
<protein>
    <submittedName>
        <fullName evidence="2">Uncharacterized protein</fullName>
    </submittedName>
</protein>
<evidence type="ECO:0000313" key="2">
    <source>
        <dbReference type="WBParaSite" id="ACRNAN_scaffold3278.g18241.t1"/>
    </source>
</evidence>
<dbReference type="Proteomes" id="UP000887540">
    <property type="component" value="Unplaced"/>
</dbReference>
<evidence type="ECO:0000313" key="1">
    <source>
        <dbReference type="Proteomes" id="UP000887540"/>
    </source>
</evidence>